<dbReference type="InterPro" id="IPR037004">
    <property type="entry name" value="Exonuc_VII_ssu_sf"/>
</dbReference>
<organism evidence="8 9">
    <name type="scientific">Lachnoclostridium phocaeense</name>
    <dbReference type="NCBI Taxonomy" id="1871021"/>
    <lineage>
        <taxon>Bacteria</taxon>
        <taxon>Bacillati</taxon>
        <taxon>Bacillota</taxon>
        <taxon>Clostridia</taxon>
        <taxon>Lachnospirales</taxon>
        <taxon>Lachnospiraceae</taxon>
    </lineage>
</organism>
<dbReference type="SUPFAM" id="SSF116842">
    <property type="entry name" value="XseB-like"/>
    <property type="match status" value="1"/>
</dbReference>
<reference evidence="8" key="2">
    <citation type="submission" date="2021-09" db="EMBL/GenBank/DDBJ databases">
        <authorList>
            <person name="Gilroy R."/>
        </authorList>
    </citation>
    <scope>NUCLEOTIDE SEQUENCE</scope>
    <source>
        <strain evidence="8">ChiSjej5B23-16112</strain>
    </source>
</reference>
<dbReference type="HAMAP" id="MF_00337">
    <property type="entry name" value="Exonuc_7_S"/>
    <property type="match status" value="1"/>
</dbReference>
<feature type="coiled-coil region" evidence="7">
    <location>
        <begin position="52"/>
        <end position="79"/>
    </location>
</feature>
<keyword evidence="4 6" id="KW-0378">Hydrolase</keyword>
<gene>
    <name evidence="6 8" type="primary">xseB</name>
    <name evidence="8" type="ORF">K8V82_06490</name>
</gene>
<evidence type="ECO:0000256" key="1">
    <source>
        <dbReference type="ARBA" id="ARBA00009998"/>
    </source>
</evidence>
<evidence type="ECO:0000256" key="3">
    <source>
        <dbReference type="ARBA" id="ARBA00022722"/>
    </source>
</evidence>
<dbReference type="GO" id="GO:0009318">
    <property type="term" value="C:exodeoxyribonuclease VII complex"/>
    <property type="evidence" value="ECO:0007669"/>
    <property type="project" value="UniProtKB-UniRule"/>
</dbReference>
<comment type="subcellular location">
    <subcellularLocation>
        <location evidence="6">Cytoplasm</location>
    </subcellularLocation>
</comment>
<comment type="function">
    <text evidence="6">Bidirectionally degrades single-stranded DNA into large acid-insoluble oligonucleotides, which are then degraded further into small acid-soluble oligonucleotides.</text>
</comment>
<evidence type="ECO:0000256" key="5">
    <source>
        <dbReference type="ARBA" id="ARBA00022839"/>
    </source>
</evidence>
<dbReference type="RefSeq" id="WP_076777493.1">
    <property type="nucleotide sequence ID" value="NZ_CALKQL010000032.1"/>
</dbReference>
<proteinExistence type="inferred from homology"/>
<dbReference type="EMBL" id="DYVY01000102">
    <property type="protein sequence ID" value="HJF94425.1"/>
    <property type="molecule type" value="Genomic_DNA"/>
</dbReference>
<dbReference type="InterPro" id="IPR003761">
    <property type="entry name" value="Exonuc_VII_S"/>
</dbReference>
<dbReference type="Gene3D" id="1.10.287.1040">
    <property type="entry name" value="Exonuclease VII, small subunit"/>
    <property type="match status" value="1"/>
</dbReference>
<comment type="catalytic activity">
    <reaction evidence="6">
        <text>Exonucleolytic cleavage in either 5'- to 3'- or 3'- to 5'-direction to yield nucleoside 5'-phosphates.</text>
        <dbReference type="EC" id="3.1.11.6"/>
    </reaction>
</comment>
<evidence type="ECO:0000256" key="6">
    <source>
        <dbReference type="HAMAP-Rule" id="MF_00337"/>
    </source>
</evidence>
<evidence type="ECO:0000256" key="2">
    <source>
        <dbReference type="ARBA" id="ARBA00022490"/>
    </source>
</evidence>
<dbReference type="GO" id="GO:0006308">
    <property type="term" value="P:DNA catabolic process"/>
    <property type="evidence" value="ECO:0007669"/>
    <property type="project" value="UniProtKB-UniRule"/>
</dbReference>
<accession>A0A921I0V7</accession>
<keyword evidence="3 6" id="KW-0540">Nuclease</keyword>
<comment type="subunit">
    <text evidence="6">Heterooligomer composed of large and small subunits.</text>
</comment>
<dbReference type="EC" id="3.1.11.6" evidence="6"/>
<name>A0A921I0V7_9FIRM</name>
<dbReference type="NCBIfam" id="TIGR01280">
    <property type="entry name" value="xseB"/>
    <property type="match status" value="1"/>
</dbReference>
<dbReference type="GO" id="GO:0005737">
    <property type="term" value="C:cytoplasm"/>
    <property type="evidence" value="ECO:0007669"/>
    <property type="project" value="UniProtKB-SubCell"/>
</dbReference>
<evidence type="ECO:0000313" key="8">
    <source>
        <dbReference type="EMBL" id="HJF94425.1"/>
    </source>
</evidence>
<comment type="caution">
    <text evidence="8">The sequence shown here is derived from an EMBL/GenBank/DDBJ whole genome shotgun (WGS) entry which is preliminary data.</text>
</comment>
<dbReference type="Pfam" id="PF02609">
    <property type="entry name" value="Exonuc_VII_S"/>
    <property type="match status" value="1"/>
</dbReference>
<dbReference type="GO" id="GO:0008855">
    <property type="term" value="F:exodeoxyribonuclease VII activity"/>
    <property type="evidence" value="ECO:0007669"/>
    <property type="project" value="UniProtKB-UniRule"/>
</dbReference>
<keyword evidence="2 6" id="KW-0963">Cytoplasm</keyword>
<sequence>MEERIEEQTAPVEDEKTLEQLFSELEAVTGALEAESSLEKSFQLYHRGMDMLKACSDRIDRVEKQIQVLDEKGEAHELQ</sequence>
<evidence type="ECO:0000256" key="7">
    <source>
        <dbReference type="SAM" id="Coils"/>
    </source>
</evidence>
<comment type="similarity">
    <text evidence="1 6">Belongs to the XseB family.</text>
</comment>
<evidence type="ECO:0000256" key="4">
    <source>
        <dbReference type="ARBA" id="ARBA00022801"/>
    </source>
</evidence>
<protein>
    <recommendedName>
        <fullName evidence="6">Exodeoxyribonuclease 7 small subunit</fullName>
        <ecNumber evidence="6">3.1.11.6</ecNumber>
    </recommendedName>
    <alternativeName>
        <fullName evidence="6">Exodeoxyribonuclease VII small subunit</fullName>
        <shortName evidence="6">Exonuclease VII small subunit</shortName>
    </alternativeName>
</protein>
<evidence type="ECO:0000313" key="9">
    <source>
        <dbReference type="Proteomes" id="UP000769156"/>
    </source>
</evidence>
<reference evidence="8" key="1">
    <citation type="journal article" date="2021" name="PeerJ">
        <title>Extensive microbial diversity within the chicken gut microbiome revealed by metagenomics and culture.</title>
        <authorList>
            <person name="Gilroy R."/>
            <person name="Ravi A."/>
            <person name="Getino M."/>
            <person name="Pursley I."/>
            <person name="Horton D.L."/>
            <person name="Alikhan N.F."/>
            <person name="Baker D."/>
            <person name="Gharbi K."/>
            <person name="Hall N."/>
            <person name="Watson M."/>
            <person name="Adriaenssens E.M."/>
            <person name="Foster-Nyarko E."/>
            <person name="Jarju S."/>
            <person name="Secka A."/>
            <person name="Antonio M."/>
            <person name="Oren A."/>
            <person name="Chaudhuri R.R."/>
            <person name="La Ragione R."/>
            <person name="Hildebrand F."/>
            <person name="Pallen M.J."/>
        </authorList>
    </citation>
    <scope>NUCLEOTIDE SEQUENCE</scope>
    <source>
        <strain evidence="8">ChiSjej5B23-16112</strain>
    </source>
</reference>
<dbReference type="AlphaFoldDB" id="A0A921I0V7"/>
<keyword evidence="7" id="KW-0175">Coiled coil</keyword>
<dbReference type="OrthoDB" id="1771251at2"/>
<keyword evidence="5 6" id="KW-0269">Exonuclease</keyword>
<dbReference type="Proteomes" id="UP000769156">
    <property type="component" value="Unassembled WGS sequence"/>
</dbReference>